<sequence length="582" mass="64680">MSAPTAPKRRQRRPRVRTNQATQPQATIGAEEGNSPPLRVEIYLRISTDELHQPFSLEAQNLKLRNYVTSQDNWELVGKPYIDEKSGATTDRPALKRALAAARAGKFDVLLVYRVDRLSRSIRGLSEILADLEDAGVAFRSATEPFDTATPAGRMMVQMLAVFAEFERATIIDRVINGMERKAARGEWPGGYRPHGYEVGSSGKLTIIDDEKPVVERIFTTYVRDKLGAAAIAKRLTADGYRTKAGNPWSQAAVLVVLRNRTYLGEIWFRDRWYKAMDHHPAIISEKLFNDAQDILDARGDATTHRAVANSDYYLAGRLFCSHCGKRYLGTAANGNKYRYRYYTCFTRHRYGTEHCSADRLPADQLEHAVLTSLLDTLTRSDLIEQSLANTTSEVEDQRATYTAELAALEREITKNEDAIDRYLTAFENGTMDEETCSPRVKKLATQLTEQRARRDELGLLIDEAATPEMPDTTALETLRADVEAAADAGSDEALRRVMQTFVHRVDITSRETAAPTFIIPGDANVPPQRSAAASPGATTERKVRTLHGSVPPAGFEPATPALGEEGALRIAQRVYQQLCGG</sequence>
<feature type="compositionally biased region" description="Basic residues" evidence="4">
    <location>
        <begin position="7"/>
        <end position="16"/>
    </location>
</feature>
<name>A0ABP8VH90_9PSEU</name>
<dbReference type="SMART" id="SM00857">
    <property type="entry name" value="Resolvase"/>
    <property type="match status" value="1"/>
</dbReference>
<keyword evidence="8" id="KW-1185">Reference proteome</keyword>
<feature type="region of interest" description="Disordered" evidence="4">
    <location>
        <begin position="1"/>
        <end position="34"/>
    </location>
</feature>
<dbReference type="Gene3D" id="3.90.1750.20">
    <property type="entry name" value="Putative Large Serine Recombinase, Chain B, Domain 2"/>
    <property type="match status" value="1"/>
</dbReference>
<evidence type="ECO:0000256" key="4">
    <source>
        <dbReference type="SAM" id="MobiDB-lite"/>
    </source>
</evidence>
<dbReference type="InterPro" id="IPR011109">
    <property type="entry name" value="DNA_bind_recombinase_dom"/>
</dbReference>
<keyword evidence="2" id="KW-0233">DNA recombination</keyword>
<evidence type="ECO:0000256" key="2">
    <source>
        <dbReference type="ARBA" id="ARBA00023172"/>
    </source>
</evidence>
<feature type="domain" description="Recombinase" evidence="6">
    <location>
        <begin position="194"/>
        <end position="302"/>
    </location>
</feature>
<proteinExistence type="predicted"/>
<dbReference type="PANTHER" id="PTHR30461">
    <property type="entry name" value="DNA-INVERTASE FROM LAMBDOID PROPHAGE"/>
    <property type="match status" value="1"/>
</dbReference>
<organism evidence="7 8">
    <name type="scientific">Amycolatopsis dongchuanensis</name>
    <dbReference type="NCBI Taxonomy" id="1070866"/>
    <lineage>
        <taxon>Bacteria</taxon>
        <taxon>Bacillati</taxon>
        <taxon>Actinomycetota</taxon>
        <taxon>Actinomycetes</taxon>
        <taxon>Pseudonocardiales</taxon>
        <taxon>Pseudonocardiaceae</taxon>
        <taxon>Amycolatopsis</taxon>
    </lineage>
</organism>
<evidence type="ECO:0000256" key="1">
    <source>
        <dbReference type="ARBA" id="ARBA00023125"/>
    </source>
</evidence>
<comment type="caution">
    <text evidence="7">The sequence shown here is derived from an EMBL/GenBank/DDBJ whole genome shotgun (WGS) entry which is preliminary data.</text>
</comment>
<dbReference type="InterPro" id="IPR006119">
    <property type="entry name" value="Resolv_N"/>
</dbReference>
<dbReference type="PANTHER" id="PTHR30461:SF2">
    <property type="entry name" value="SERINE RECOMBINASE PINE-RELATED"/>
    <property type="match status" value="1"/>
</dbReference>
<dbReference type="InterPro" id="IPR038109">
    <property type="entry name" value="DNA_bind_recomb_sf"/>
</dbReference>
<dbReference type="Pfam" id="PF00239">
    <property type="entry name" value="Resolvase"/>
    <property type="match status" value="1"/>
</dbReference>
<evidence type="ECO:0000259" key="5">
    <source>
        <dbReference type="PROSITE" id="PS51736"/>
    </source>
</evidence>
<dbReference type="InterPro" id="IPR025827">
    <property type="entry name" value="Zn_ribbon_recom_dom"/>
</dbReference>
<keyword evidence="3" id="KW-0175">Coiled coil</keyword>
<evidence type="ECO:0000256" key="3">
    <source>
        <dbReference type="SAM" id="Coils"/>
    </source>
</evidence>
<feature type="coiled-coil region" evidence="3">
    <location>
        <begin position="392"/>
        <end position="426"/>
    </location>
</feature>
<dbReference type="SUPFAM" id="SSF53041">
    <property type="entry name" value="Resolvase-like"/>
    <property type="match status" value="1"/>
</dbReference>
<protein>
    <submittedName>
        <fullName evidence="7">Recombinase family protein</fullName>
    </submittedName>
</protein>
<reference evidence="8" key="1">
    <citation type="journal article" date="2019" name="Int. J. Syst. Evol. Microbiol.">
        <title>The Global Catalogue of Microorganisms (GCM) 10K type strain sequencing project: providing services to taxonomists for standard genome sequencing and annotation.</title>
        <authorList>
            <consortium name="The Broad Institute Genomics Platform"/>
            <consortium name="The Broad Institute Genome Sequencing Center for Infectious Disease"/>
            <person name="Wu L."/>
            <person name="Ma J."/>
        </authorList>
    </citation>
    <scope>NUCLEOTIDE SEQUENCE [LARGE SCALE GENOMIC DNA]</scope>
    <source>
        <strain evidence="8">JCM 18054</strain>
    </source>
</reference>
<feature type="domain" description="Resolvase/invertase-type recombinase catalytic" evidence="5">
    <location>
        <begin position="39"/>
        <end position="186"/>
    </location>
</feature>
<dbReference type="PROSITE" id="PS51737">
    <property type="entry name" value="RECOMBINASE_DNA_BIND"/>
    <property type="match status" value="1"/>
</dbReference>
<evidence type="ECO:0000313" key="8">
    <source>
        <dbReference type="Proteomes" id="UP001500192"/>
    </source>
</evidence>
<accession>A0ABP8VH90</accession>
<evidence type="ECO:0000313" key="7">
    <source>
        <dbReference type="EMBL" id="GAA4663622.1"/>
    </source>
</evidence>
<keyword evidence="1" id="KW-0238">DNA-binding</keyword>
<dbReference type="Pfam" id="PF07508">
    <property type="entry name" value="Recombinase"/>
    <property type="match status" value="1"/>
</dbReference>
<dbReference type="Proteomes" id="UP001500192">
    <property type="component" value="Unassembled WGS sequence"/>
</dbReference>
<dbReference type="EMBL" id="BAABIB010000133">
    <property type="protein sequence ID" value="GAA4663622.1"/>
    <property type="molecule type" value="Genomic_DNA"/>
</dbReference>
<dbReference type="Gene3D" id="3.40.50.1390">
    <property type="entry name" value="Resolvase, N-terminal catalytic domain"/>
    <property type="match status" value="1"/>
</dbReference>
<dbReference type="InterPro" id="IPR036162">
    <property type="entry name" value="Resolvase-like_N_sf"/>
</dbReference>
<dbReference type="RefSeq" id="WP_346056023.1">
    <property type="nucleotide sequence ID" value="NZ_BAABIB010000133.1"/>
</dbReference>
<evidence type="ECO:0000259" key="6">
    <source>
        <dbReference type="PROSITE" id="PS51737"/>
    </source>
</evidence>
<dbReference type="InterPro" id="IPR050639">
    <property type="entry name" value="SSR_resolvase"/>
</dbReference>
<dbReference type="Pfam" id="PF13408">
    <property type="entry name" value="Zn_ribbon_recom"/>
    <property type="match status" value="1"/>
</dbReference>
<dbReference type="CDD" id="cd03768">
    <property type="entry name" value="SR_ResInv"/>
    <property type="match status" value="1"/>
</dbReference>
<feature type="region of interest" description="Disordered" evidence="4">
    <location>
        <begin position="523"/>
        <end position="542"/>
    </location>
</feature>
<gene>
    <name evidence="7" type="ORF">GCM10023214_65440</name>
</gene>
<dbReference type="PROSITE" id="PS51736">
    <property type="entry name" value="RECOMBINASES_3"/>
    <property type="match status" value="1"/>
</dbReference>